<feature type="non-terminal residue" evidence="1">
    <location>
        <position position="206"/>
    </location>
</feature>
<dbReference type="Pfam" id="PF14223">
    <property type="entry name" value="Retrotran_gag_2"/>
    <property type="match status" value="1"/>
</dbReference>
<evidence type="ECO:0000313" key="1">
    <source>
        <dbReference type="EMBL" id="JAG34879.1"/>
    </source>
</evidence>
<sequence length="206" mass="24039">MEVSRILIDKLEGQSNWVDWKFQVKIQLNVNGCMDIVEGNAKPPDAPADDASSNDKTAYEKKSAAYKKAEFSAQNIIVTSLSSQVRQLINMCSTSKEMWDKLHTVYEQRSEQRQDRLFNQFFSIKEKDSTDTVAKHIAKLEKLWAEIQDETWKEDKVKLPDSLFLNRVLNTMPAEYHEFINAWESVPKENRTLDHLRERLCVVEQR</sequence>
<dbReference type="EMBL" id="GBHO01008725">
    <property type="protein sequence ID" value="JAG34879.1"/>
    <property type="molecule type" value="Transcribed_RNA"/>
</dbReference>
<accession>A0A0A9YRN6</accession>
<name>A0A0A9YRN6_LYGHE</name>
<gene>
    <name evidence="1" type="primary">GIP_172</name>
    <name evidence="1" type="ORF">CM83_16304</name>
</gene>
<reference evidence="1" key="2">
    <citation type="submission" date="2014-07" db="EMBL/GenBank/DDBJ databases">
        <authorList>
            <person name="Hull J."/>
        </authorList>
    </citation>
    <scope>NUCLEOTIDE SEQUENCE</scope>
</reference>
<reference evidence="1" key="1">
    <citation type="journal article" date="2014" name="PLoS ONE">
        <title>Transcriptome-Based Identification of ABC Transporters in the Western Tarnished Plant Bug Lygus hesperus.</title>
        <authorList>
            <person name="Hull J.J."/>
            <person name="Chaney K."/>
            <person name="Geib S.M."/>
            <person name="Fabrick J.A."/>
            <person name="Brent C.S."/>
            <person name="Walsh D."/>
            <person name="Lavine L.C."/>
        </authorList>
    </citation>
    <scope>NUCLEOTIDE SEQUENCE</scope>
</reference>
<dbReference type="AlphaFoldDB" id="A0A0A9YRN6"/>
<protein>
    <submittedName>
        <fullName evidence="1">Copia protein</fullName>
    </submittedName>
</protein>
<organism evidence="1">
    <name type="scientific">Lygus hesperus</name>
    <name type="common">Western plant bug</name>
    <dbReference type="NCBI Taxonomy" id="30085"/>
    <lineage>
        <taxon>Eukaryota</taxon>
        <taxon>Metazoa</taxon>
        <taxon>Ecdysozoa</taxon>
        <taxon>Arthropoda</taxon>
        <taxon>Hexapoda</taxon>
        <taxon>Insecta</taxon>
        <taxon>Pterygota</taxon>
        <taxon>Neoptera</taxon>
        <taxon>Paraneoptera</taxon>
        <taxon>Hemiptera</taxon>
        <taxon>Heteroptera</taxon>
        <taxon>Panheteroptera</taxon>
        <taxon>Cimicomorpha</taxon>
        <taxon>Miridae</taxon>
        <taxon>Mirini</taxon>
        <taxon>Lygus</taxon>
    </lineage>
</organism>
<proteinExistence type="predicted"/>